<evidence type="ECO:0000313" key="2">
    <source>
        <dbReference type="EMBL" id="SNS79504.1"/>
    </source>
</evidence>
<feature type="domain" description="Sensor histidine kinase NatK-like C-terminal" evidence="1">
    <location>
        <begin position="5"/>
        <end position="65"/>
    </location>
</feature>
<sequence>MTAGEKWIKFTIDYHENSYVLEIENTGQIDFELINILYEPGASTKDSVARGYGLHICKKILEKYHCIFARL</sequence>
<dbReference type="Pfam" id="PF14501">
    <property type="entry name" value="HATPase_c_5"/>
    <property type="match status" value="1"/>
</dbReference>
<evidence type="ECO:0000313" key="3">
    <source>
        <dbReference type="Proteomes" id="UP000198304"/>
    </source>
</evidence>
<reference evidence="2 3" key="1">
    <citation type="submission" date="2017-06" db="EMBL/GenBank/DDBJ databases">
        <authorList>
            <person name="Kim H.J."/>
            <person name="Triplett B.A."/>
        </authorList>
    </citation>
    <scope>NUCLEOTIDE SEQUENCE [LARGE SCALE GENOMIC DNA]</scope>
    <source>
        <strain evidence="2 3">SCA</strain>
    </source>
</reference>
<dbReference type="Gene3D" id="3.30.565.10">
    <property type="entry name" value="Histidine kinase-like ATPase, C-terminal domain"/>
    <property type="match status" value="1"/>
</dbReference>
<dbReference type="InterPro" id="IPR032834">
    <property type="entry name" value="NatK-like_C"/>
</dbReference>
<dbReference type="InterPro" id="IPR036890">
    <property type="entry name" value="HATPase_C_sf"/>
</dbReference>
<keyword evidence="3" id="KW-1185">Reference proteome</keyword>
<organism evidence="2 3">
    <name type="scientific">Anaerovirgula multivorans</name>
    <dbReference type="NCBI Taxonomy" id="312168"/>
    <lineage>
        <taxon>Bacteria</taxon>
        <taxon>Bacillati</taxon>
        <taxon>Bacillota</taxon>
        <taxon>Clostridia</taxon>
        <taxon>Peptostreptococcales</taxon>
        <taxon>Natronincolaceae</taxon>
        <taxon>Anaerovirgula</taxon>
    </lineage>
</organism>
<dbReference type="SUPFAM" id="SSF55874">
    <property type="entry name" value="ATPase domain of HSP90 chaperone/DNA topoisomerase II/histidine kinase"/>
    <property type="match status" value="1"/>
</dbReference>
<dbReference type="AlphaFoldDB" id="A0A239HGW8"/>
<dbReference type="Proteomes" id="UP000198304">
    <property type="component" value="Unassembled WGS sequence"/>
</dbReference>
<dbReference type="EMBL" id="FZOJ01000021">
    <property type="protein sequence ID" value="SNS79504.1"/>
    <property type="molecule type" value="Genomic_DNA"/>
</dbReference>
<proteinExistence type="predicted"/>
<name>A0A239HGW8_9FIRM</name>
<protein>
    <submittedName>
        <fullName evidence="2">GHKL domain-containing protein</fullName>
    </submittedName>
</protein>
<evidence type="ECO:0000259" key="1">
    <source>
        <dbReference type="Pfam" id="PF14501"/>
    </source>
</evidence>
<gene>
    <name evidence="2" type="ORF">SAMN05446037_102148</name>
</gene>
<accession>A0A239HGW8</accession>